<dbReference type="Proteomes" id="UP000823927">
    <property type="component" value="Unassembled WGS sequence"/>
</dbReference>
<dbReference type="Pfam" id="PF02065">
    <property type="entry name" value="Melibiase"/>
    <property type="match status" value="1"/>
</dbReference>
<dbReference type="CDD" id="cd14791">
    <property type="entry name" value="GH36"/>
    <property type="match status" value="1"/>
</dbReference>
<gene>
    <name evidence="9" type="ORF">IAB46_12525</name>
</gene>
<evidence type="ECO:0000256" key="4">
    <source>
        <dbReference type="ARBA" id="ARBA00023295"/>
    </source>
</evidence>
<dbReference type="Pfam" id="PF16875">
    <property type="entry name" value="Glyco_hydro_36N"/>
    <property type="match status" value="1"/>
</dbReference>
<dbReference type="PANTHER" id="PTHR43053">
    <property type="entry name" value="GLYCOSIDASE FAMILY 31"/>
    <property type="match status" value="1"/>
</dbReference>
<organism evidence="9 10">
    <name type="scientific">Candidatus Scybalocola faecigallinarum</name>
    <dbReference type="NCBI Taxonomy" id="2840941"/>
    <lineage>
        <taxon>Bacteria</taxon>
        <taxon>Bacillati</taxon>
        <taxon>Bacillota</taxon>
        <taxon>Clostridia</taxon>
        <taxon>Lachnospirales</taxon>
        <taxon>Lachnospiraceae</taxon>
        <taxon>Lachnospiraceae incertae sedis</taxon>
        <taxon>Candidatus Scybalocola (ex Gilroy et al. 2021)</taxon>
    </lineage>
</organism>
<dbReference type="InterPro" id="IPR050985">
    <property type="entry name" value="Alpha-glycosidase_related"/>
</dbReference>
<protein>
    <recommendedName>
        <fullName evidence="2 5">Alpha-galactosidase</fullName>
        <ecNumber evidence="2 5">3.2.1.22</ecNumber>
    </recommendedName>
</protein>
<evidence type="ECO:0000256" key="5">
    <source>
        <dbReference type="PIRNR" id="PIRNR005536"/>
    </source>
</evidence>
<reference evidence="9" key="1">
    <citation type="submission" date="2020-10" db="EMBL/GenBank/DDBJ databases">
        <authorList>
            <person name="Gilroy R."/>
        </authorList>
    </citation>
    <scope>NUCLEOTIDE SEQUENCE</scope>
    <source>
        <strain evidence="9">CHK178-757</strain>
    </source>
</reference>
<reference evidence="9" key="2">
    <citation type="journal article" date="2021" name="PeerJ">
        <title>Extensive microbial diversity within the chicken gut microbiome revealed by metagenomics and culture.</title>
        <authorList>
            <person name="Gilroy R."/>
            <person name="Ravi A."/>
            <person name="Getino M."/>
            <person name="Pursley I."/>
            <person name="Horton D.L."/>
            <person name="Alikhan N.F."/>
            <person name="Baker D."/>
            <person name="Gharbi K."/>
            <person name="Hall N."/>
            <person name="Watson M."/>
            <person name="Adriaenssens E.M."/>
            <person name="Foster-Nyarko E."/>
            <person name="Jarju S."/>
            <person name="Secka A."/>
            <person name="Antonio M."/>
            <person name="Oren A."/>
            <person name="Chaudhuri R.R."/>
            <person name="La Ragione R."/>
            <person name="Hildebrand F."/>
            <person name="Pallen M.J."/>
        </authorList>
    </citation>
    <scope>NUCLEOTIDE SEQUENCE</scope>
    <source>
        <strain evidence="9">CHK178-757</strain>
    </source>
</reference>
<dbReference type="EMBL" id="DVIT01000053">
    <property type="protein sequence ID" value="HIS48353.1"/>
    <property type="molecule type" value="Genomic_DNA"/>
</dbReference>
<comment type="catalytic activity">
    <reaction evidence="1 5">
        <text>Hydrolysis of terminal, non-reducing alpha-D-galactose residues in alpha-D-galactosides, including galactose oligosaccharides, galactomannans and galactolipids.</text>
        <dbReference type="EC" id="3.2.1.22"/>
    </reaction>
</comment>
<dbReference type="PANTHER" id="PTHR43053:SF3">
    <property type="entry name" value="ALPHA-GALACTOSIDASE C-RELATED"/>
    <property type="match status" value="1"/>
</dbReference>
<feature type="active site" description="Proton donor" evidence="6">
    <location>
        <position position="547"/>
    </location>
</feature>
<feature type="active site" description="Nucleophile" evidence="6">
    <location>
        <position position="477"/>
    </location>
</feature>
<dbReference type="InterPro" id="IPR013785">
    <property type="entry name" value="Aldolase_TIM"/>
</dbReference>
<dbReference type="InterPro" id="IPR013780">
    <property type="entry name" value="Glyco_hydro_b"/>
</dbReference>
<dbReference type="InterPro" id="IPR002252">
    <property type="entry name" value="Glyco_hydro_36"/>
</dbReference>
<comment type="caution">
    <text evidence="9">The sequence shown here is derived from an EMBL/GenBank/DDBJ whole genome shotgun (WGS) entry which is preliminary data.</text>
</comment>
<dbReference type="InterPro" id="IPR038417">
    <property type="entry name" value="Alpga-gal_N_sf"/>
</dbReference>
<dbReference type="Gene3D" id="2.70.98.60">
    <property type="entry name" value="alpha-galactosidase from lactobacil brevis"/>
    <property type="match status" value="1"/>
</dbReference>
<dbReference type="EC" id="3.2.1.22" evidence="2 5"/>
<evidence type="ECO:0000313" key="9">
    <source>
        <dbReference type="EMBL" id="HIS48353.1"/>
    </source>
</evidence>
<dbReference type="InterPro" id="IPR031704">
    <property type="entry name" value="Glyco_hydro_36_N"/>
</dbReference>
<dbReference type="Gene3D" id="2.60.40.1180">
    <property type="entry name" value="Golgi alpha-mannosidase II"/>
    <property type="match status" value="1"/>
</dbReference>
<dbReference type="Gene3D" id="3.20.20.70">
    <property type="entry name" value="Aldolase class I"/>
    <property type="match status" value="1"/>
</dbReference>
<proteinExistence type="inferred from homology"/>
<evidence type="ECO:0000313" key="10">
    <source>
        <dbReference type="Proteomes" id="UP000823927"/>
    </source>
</evidence>
<evidence type="ECO:0000256" key="3">
    <source>
        <dbReference type="ARBA" id="ARBA00022801"/>
    </source>
</evidence>
<dbReference type="GO" id="GO:0004557">
    <property type="term" value="F:alpha-galactosidase activity"/>
    <property type="evidence" value="ECO:0007669"/>
    <property type="project" value="UniProtKB-UniRule"/>
</dbReference>
<sequence>MAVKYDEQQKIFHIFSKNTSYVTGIVREKYLTHLYWGKRIREYHGSRSIVWKDRGFAPNPDDTDRTFSLDTLPQEYPQTGNGDFRSCAYGIRQENGSRISNLEYAGYEIVDGKEGLPGLPASFGRDDQVQTLYIHMKDPAAGLKVRLAYSVFYEADVITRSVVFENASGEPLTLTKMLSMSVDFREDDFHVLTLYGAHNNERNMDRRPLTSGMVSIESLRGTSSPQQSPFMALLRKDAGEYQGDVYGASFVYSGNFVASAQVDPYRNVRFQMGMNPLNGDWYLKPGETFYTPEVVMVYSDHGLMEMSHIYHEFYQNHLVRSSFAKKPRPVLINNWEATYFDFNEEKLLSLAKKAADAGIELFVLDDGWFGHRDSDTSSLGDWVTDLRKLPHGLGQLSEKIHAMGMEFGLWVEPEMISPDSQLYREHPDYVLHTPGRPCTLGRGQLVLDLSRKEVCDYVVESMARVFKEGHVDYVKWDMNRHLTDVGSAYFPPQQQGEITHRYVLGLYDIMERLTAMFPQVLFESCSSGGGRFDAGMLYYMPQTWCSDNTDAICRMKIQYSTSLVFPPVTMGAHVSVTPNHQTGRVTPLSTRGYVAMSGNLGYELDLEKLTSQELEEIKEQIAFYKSIRNTIQLGMLYRNENPFESNTVSWNFVSKDGHGAVAFFVEVLSPAAAPVRILKLKGLDPDALYKNTKDGCVYGGDELMYTGLSMPLKKQDFRGECYHFIKM</sequence>
<dbReference type="InterPro" id="IPR017853">
    <property type="entry name" value="GH"/>
</dbReference>
<dbReference type="PROSITE" id="PS00512">
    <property type="entry name" value="ALPHA_GALACTOSIDASE"/>
    <property type="match status" value="1"/>
</dbReference>
<dbReference type="PRINTS" id="PR00743">
    <property type="entry name" value="GLHYDRLASE36"/>
</dbReference>
<dbReference type="FunFam" id="3.20.20.70:FF:000118">
    <property type="entry name" value="Alpha-galactosidase"/>
    <property type="match status" value="1"/>
</dbReference>
<accession>A0A9D1F635</accession>
<name>A0A9D1F635_9FIRM</name>
<dbReference type="PIRSF" id="PIRSF005536">
    <property type="entry name" value="Agal"/>
    <property type="match status" value="1"/>
</dbReference>
<dbReference type="InterPro" id="IPR000111">
    <property type="entry name" value="Glyco_hydro_27/36_CS"/>
</dbReference>
<comment type="similarity">
    <text evidence="5">Belongs to the glycosyl hydrolase.</text>
</comment>
<dbReference type="AlphaFoldDB" id="A0A9D1F635"/>
<feature type="domain" description="Glycosyl hydrolase family 36 N-terminal" evidence="8">
    <location>
        <begin position="30"/>
        <end position="284"/>
    </location>
</feature>
<dbReference type="GO" id="GO:0016052">
    <property type="term" value="P:carbohydrate catabolic process"/>
    <property type="evidence" value="ECO:0007669"/>
    <property type="project" value="InterPro"/>
</dbReference>
<evidence type="ECO:0000256" key="1">
    <source>
        <dbReference type="ARBA" id="ARBA00001255"/>
    </source>
</evidence>
<keyword evidence="4 5" id="KW-0326">Glycosidase</keyword>
<dbReference type="SUPFAM" id="SSF51445">
    <property type="entry name" value="(Trans)glycosidases"/>
    <property type="match status" value="1"/>
</dbReference>
<feature type="domain" description="Glycosyl hydrolase family 36 C-terminal" evidence="7">
    <location>
        <begin position="648"/>
        <end position="724"/>
    </location>
</feature>
<evidence type="ECO:0000259" key="7">
    <source>
        <dbReference type="Pfam" id="PF16874"/>
    </source>
</evidence>
<evidence type="ECO:0000256" key="6">
    <source>
        <dbReference type="PIRSR" id="PIRSR005536-1"/>
    </source>
</evidence>
<evidence type="ECO:0000259" key="8">
    <source>
        <dbReference type="Pfam" id="PF16875"/>
    </source>
</evidence>
<dbReference type="Pfam" id="PF16874">
    <property type="entry name" value="Glyco_hydro_36C"/>
    <property type="match status" value="1"/>
</dbReference>
<evidence type="ECO:0000256" key="2">
    <source>
        <dbReference type="ARBA" id="ARBA00012755"/>
    </source>
</evidence>
<dbReference type="InterPro" id="IPR031705">
    <property type="entry name" value="Glyco_hydro_36_C"/>
</dbReference>
<keyword evidence="3 5" id="KW-0378">Hydrolase</keyword>